<protein>
    <submittedName>
        <fullName evidence="3">Rhodanese-like domain-containing protein</fullName>
    </submittedName>
</protein>
<feature type="domain" description="Rhodanese" evidence="2">
    <location>
        <begin position="340"/>
        <end position="426"/>
    </location>
</feature>
<dbReference type="InterPro" id="IPR001763">
    <property type="entry name" value="Rhodanese-like_dom"/>
</dbReference>
<dbReference type="InterPro" id="IPR011047">
    <property type="entry name" value="Quinoprotein_ADH-like_sf"/>
</dbReference>
<name>A0A9D2M9S5_9FIRM</name>
<evidence type="ECO:0000259" key="2">
    <source>
        <dbReference type="PROSITE" id="PS50206"/>
    </source>
</evidence>
<evidence type="ECO:0000313" key="3">
    <source>
        <dbReference type="EMBL" id="HJB56407.1"/>
    </source>
</evidence>
<dbReference type="PROSITE" id="PS50206">
    <property type="entry name" value="RHODANESE_3"/>
    <property type="match status" value="1"/>
</dbReference>
<reference evidence="3" key="1">
    <citation type="journal article" date="2021" name="PeerJ">
        <title>Extensive microbial diversity within the chicken gut microbiome revealed by metagenomics and culture.</title>
        <authorList>
            <person name="Gilroy R."/>
            <person name="Ravi A."/>
            <person name="Getino M."/>
            <person name="Pursley I."/>
            <person name="Horton D.L."/>
            <person name="Alikhan N.F."/>
            <person name="Baker D."/>
            <person name="Gharbi K."/>
            <person name="Hall N."/>
            <person name="Watson M."/>
            <person name="Adriaenssens E.M."/>
            <person name="Foster-Nyarko E."/>
            <person name="Jarju S."/>
            <person name="Secka A."/>
            <person name="Antonio M."/>
            <person name="Oren A."/>
            <person name="Chaudhuri R.R."/>
            <person name="La Ragione R."/>
            <person name="Hildebrand F."/>
            <person name="Pallen M.J."/>
        </authorList>
    </citation>
    <scope>NUCLEOTIDE SEQUENCE</scope>
    <source>
        <strain evidence="3">CHK189-11263</strain>
    </source>
</reference>
<reference evidence="3" key="2">
    <citation type="submission" date="2021-04" db="EMBL/GenBank/DDBJ databases">
        <authorList>
            <person name="Gilroy R."/>
        </authorList>
    </citation>
    <scope>NUCLEOTIDE SEQUENCE</scope>
    <source>
        <strain evidence="3">CHK189-11263</strain>
    </source>
</reference>
<accession>A0A9D2M9S5</accession>
<gene>
    <name evidence="3" type="ORF">H9714_02530</name>
</gene>
<dbReference type="AlphaFoldDB" id="A0A9D2M9S5"/>
<evidence type="ECO:0000313" key="4">
    <source>
        <dbReference type="Proteomes" id="UP000824208"/>
    </source>
</evidence>
<dbReference type="InterPro" id="IPR001307">
    <property type="entry name" value="Thiosulphate_STrfase_CS"/>
</dbReference>
<dbReference type="SMART" id="SM00450">
    <property type="entry name" value="RHOD"/>
    <property type="match status" value="1"/>
</dbReference>
<dbReference type="Gene3D" id="3.40.250.10">
    <property type="entry name" value="Rhodanese-like domain"/>
    <property type="match status" value="1"/>
</dbReference>
<comment type="caution">
    <text evidence="3">The sequence shown here is derived from an EMBL/GenBank/DDBJ whole genome shotgun (WGS) entry which is preliminary data.</text>
</comment>
<feature type="signal peptide" evidence="1">
    <location>
        <begin position="1"/>
        <end position="26"/>
    </location>
</feature>
<dbReference type="EMBL" id="DWYC01000029">
    <property type="protein sequence ID" value="HJB56407.1"/>
    <property type="molecule type" value="Genomic_DNA"/>
</dbReference>
<sequence>MLGTKIAAAVIAVSVGVAGMMGIAPAQKPDAGPEPTDQKSGYLAAAFDGEYFYAAGTGGRLERISDDGRVEALDVPVKEDILCLLAGEDGTLLAGTEGGNALLYQDGEMTSCFTGVAAPIYGLAEFQGRYYAAMGGGYILSSERGNAWQASQRFSEEAICGIASTPSMVLAITAQGDLIQSSDGRKWETSNFNETYEGYYDPLIFRSIRSLGSSVFLAAQYRDELGEPFVASTQDGKLWLQKPLSKISGDIEEGPLDLYINAIGANLDQILAVCNGGDLLTITECSTCNTMNHVMEGDIYDLAFDGENLLVVGEDYEFALLDQSVYRQYQISPEQTQQDIRSGVLAVDVRTPEEYAGGHIPGAVNIPLDQLEKQLPQYAPDQNAEVIFYCGTGGRAQQALEKALAMGYQLVYTMGGIQDWPYELEPAA</sequence>
<organism evidence="3 4">
    <name type="scientific">Candidatus Flavonifractor intestinipullorum</name>
    <dbReference type="NCBI Taxonomy" id="2838587"/>
    <lineage>
        <taxon>Bacteria</taxon>
        <taxon>Bacillati</taxon>
        <taxon>Bacillota</taxon>
        <taxon>Clostridia</taxon>
        <taxon>Eubacteriales</taxon>
        <taxon>Oscillospiraceae</taxon>
        <taxon>Flavonifractor</taxon>
    </lineage>
</organism>
<dbReference type="InterPro" id="IPR036873">
    <property type="entry name" value="Rhodanese-like_dom_sf"/>
</dbReference>
<evidence type="ECO:0000256" key="1">
    <source>
        <dbReference type="SAM" id="SignalP"/>
    </source>
</evidence>
<dbReference type="PANTHER" id="PTHR44086">
    <property type="entry name" value="THIOSULFATE SULFURTRANSFERASE RDL2, MITOCHONDRIAL-RELATED"/>
    <property type="match status" value="1"/>
</dbReference>
<dbReference type="Proteomes" id="UP000824208">
    <property type="component" value="Unassembled WGS sequence"/>
</dbReference>
<dbReference type="PROSITE" id="PS00380">
    <property type="entry name" value="RHODANESE_1"/>
    <property type="match status" value="1"/>
</dbReference>
<proteinExistence type="predicted"/>
<dbReference type="PANTHER" id="PTHR44086:SF10">
    <property type="entry name" value="THIOSULFATE SULFURTRANSFERASE_RHODANESE-LIKE DOMAIN-CONTAINING PROTEIN 3"/>
    <property type="match status" value="1"/>
</dbReference>
<dbReference type="CDD" id="cd00158">
    <property type="entry name" value="RHOD"/>
    <property type="match status" value="1"/>
</dbReference>
<keyword evidence="1" id="KW-0732">Signal</keyword>
<feature type="chain" id="PRO_5038439334" evidence="1">
    <location>
        <begin position="27"/>
        <end position="428"/>
    </location>
</feature>
<dbReference type="SUPFAM" id="SSF52821">
    <property type="entry name" value="Rhodanese/Cell cycle control phosphatase"/>
    <property type="match status" value="1"/>
</dbReference>
<dbReference type="SUPFAM" id="SSF50998">
    <property type="entry name" value="Quinoprotein alcohol dehydrogenase-like"/>
    <property type="match status" value="1"/>
</dbReference>
<dbReference type="GO" id="GO:0004792">
    <property type="term" value="F:thiosulfate-cyanide sulfurtransferase activity"/>
    <property type="evidence" value="ECO:0007669"/>
    <property type="project" value="InterPro"/>
</dbReference>
<dbReference type="Pfam" id="PF00581">
    <property type="entry name" value="Rhodanese"/>
    <property type="match status" value="1"/>
</dbReference>